<evidence type="ECO:0000259" key="9">
    <source>
        <dbReference type="PROSITE" id="PS51063"/>
    </source>
</evidence>
<dbReference type="InterPro" id="IPR039420">
    <property type="entry name" value="WalR-like"/>
</dbReference>
<feature type="domain" description="Response regulatory" evidence="8">
    <location>
        <begin position="3"/>
        <end position="119"/>
    </location>
</feature>
<evidence type="ECO:0000256" key="3">
    <source>
        <dbReference type="ARBA" id="ARBA00023015"/>
    </source>
</evidence>
<dbReference type="SUPFAM" id="SSF46785">
    <property type="entry name" value="Winged helix' DNA-binding domain"/>
    <property type="match status" value="1"/>
</dbReference>
<dbReference type="CDD" id="cd17574">
    <property type="entry name" value="REC_OmpR"/>
    <property type="match status" value="1"/>
</dbReference>
<evidence type="ECO:0000256" key="4">
    <source>
        <dbReference type="ARBA" id="ARBA00023125"/>
    </source>
</evidence>
<dbReference type="SUPFAM" id="SSF52172">
    <property type="entry name" value="CheY-like"/>
    <property type="match status" value="1"/>
</dbReference>
<sequence length="353" mass="40475">MKKILLIEDSQEIRENTAEILTLANYEVVEAENGKVGVELAKKEQPDLIICDIMMPQLDGYGVLHMLSKNPLTSGIPFVFLTAKSEKEDFRKGMNLGADDYLIKPFDDLELLDVVEMRLKKNEILKADFKKNAEGLDNFIEEAKGYEDLNKLISNNQKVTVFKKKQNLFLEGNHPNALYFLNKGKVKTYKSNEDGREYITNLYKDGDFIGYLDLLEETSYRESAMALEESEVYVISKEDFFSLLNHNRDVANKFIKILSDNLADREERLLKLAYNSVRKRVAEALMLVKKQYQDEGNETTQITISREDLASIVGASKETVIRTLADFKDEKLIDSQGSRIMILNPDKLARMRN</sequence>
<protein>
    <submittedName>
        <fullName evidence="10">cAMP-binding domain of CRP or a regulatory subunit of cAMP-dependent protein kinases</fullName>
    </submittedName>
</protein>
<keyword evidence="5" id="KW-0804">Transcription</keyword>
<keyword evidence="10" id="KW-0808">Transferase</keyword>
<dbReference type="Gene3D" id="1.10.10.10">
    <property type="entry name" value="Winged helix-like DNA-binding domain superfamily/Winged helix DNA-binding domain"/>
    <property type="match status" value="1"/>
</dbReference>
<evidence type="ECO:0000256" key="2">
    <source>
        <dbReference type="ARBA" id="ARBA00023012"/>
    </source>
</evidence>
<dbReference type="SUPFAM" id="SSF51206">
    <property type="entry name" value="cAMP-binding domain-like"/>
    <property type="match status" value="1"/>
</dbReference>
<dbReference type="InterPro" id="IPR012318">
    <property type="entry name" value="HTH_CRP"/>
</dbReference>
<dbReference type="SMART" id="SM00419">
    <property type="entry name" value="HTH_CRP"/>
    <property type="match status" value="1"/>
</dbReference>
<dbReference type="AlphaFoldDB" id="A0A239FG59"/>
<dbReference type="SMART" id="SM00100">
    <property type="entry name" value="cNMP"/>
    <property type="match status" value="1"/>
</dbReference>
<evidence type="ECO:0000256" key="5">
    <source>
        <dbReference type="ARBA" id="ARBA00023163"/>
    </source>
</evidence>
<keyword evidence="3" id="KW-0805">Transcription regulation</keyword>
<dbReference type="Pfam" id="PF00072">
    <property type="entry name" value="Response_reg"/>
    <property type="match status" value="1"/>
</dbReference>
<dbReference type="InterPro" id="IPR011006">
    <property type="entry name" value="CheY-like_superfamily"/>
</dbReference>
<dbReference type="RefSeq" id="WP_089319245.1">
    <property type="nucleotide sequence ID" value="NZ_FZOQ01000008.1"/>
</dbReference>
<evidence type="ECO:0000259" key="7">
    <source>
        <dbReference type="PROSITE" id="PS50042"/>
    </source>
</evidence>
<dbReference type="Pfam" id="PF00027">
    <property type="entry name" value="cNMP_binding"/>
    <property type="match status" value="1"/>
</dbReference>
<dbReference type="PROSITE" id="PS50110">
    <property type="entry name" value="RESPONSE_REGULATORY"/>
    <property type="match status" value="1"/>
</dbReference>
<organism evidence="10 11">
    <name type="scientific">Pontibacter ummariensis</name>
    <dbReference type="NCBI Taxonomy" id="1610492"/>
    <lineage>
        <taxon>Bacteria</taxon>
        <taxon>Pseudomonadati</taxon>
        <taxon>Bacteroidota</taxon>
        <taxon>Cytophagia</taxon>
        <taxon>Cytophagales</taxon>
        <taxon>Hymenobacteraceae</taxon>
        <taxon>Pontibacter</taxon>
    </lineage>
</organism>
<dbReference type="EMBL" id="FZOQ01000008">
    <property type="protein sequence ID" value="SNS56010.1"/>
    <property type="molecule type" value="Genomic_DNA"/>
</dbReference>
<accession>A0A239FG59</accession>
<dbReference type="InterPro" id="IPR036388">
    <property type="entry name" value="WH-like_DNA-bd_sf"/>
</dbReference>
<dbReference type="InterPro" id="IPR001789">
    <property type="entry name" value="Sig_transdc_resp-reg_receiver"/>
</dbReference>
<dbReference type="CDD" id="cd00038">
    <property type="entry name" value="CAP_ED"/>
    <property type="match status" value="1"/>
</dbReference>
<dbReference type="Gene3D" id="2.60.120.10">
    <property type="entry name" value="Jelly Rolls"/>
    <property type="match status" value="1"/>
</dbReference>
<dbReference type="InterPro" id="IPR018490">
    <property type="entry name" value="cNMP-bd_dom_sf"/>
</dbReference>
<feature type="domain" description="HTH crp-type" evidence="9">
    <location>
        <begin position="275"/>
        <end position="346"/>
    </location>
</feature>
<evidence type="ECO:0000313" key="10">
    <source>
        <dbReference type="EMBL" id="SNS56010.1"/>
    </source>
</evidence>
<dbReference type="Gene3D" id="3.40.50.2300">
    <property type="match status" value="1"/>
</dbReference>
<dbReference type="PRINTS" id="PR00034">
    <property type="entry name" value="HTHCRP"/>
</dbReference>
<dbReference type="PANTHER" id="PTHR48111">
    <property type="entry name" value="REGULATOR OF RPOS"/>
    <property type="match status" value="1"/>
</dbReference>
<dbReference type="SMART" id="SM00448">
    <property type="entry name" value="REC"/>
    <property type="match status" value="1"/>
</dbReference>
<dbReference type="GO" id="GO:0005829">
    <property type="term" value="C:cytosol"/>
    <property type="evidence" value="ECO:0007669"/>
    <property type="project" value="TreeGrafter"/>
</dbReference>
<feature type="domain" description="Cyclic nucleotide-binding" evidence="7">
    <location>
        <begin position="162"/>
        <end position="261"/>
    </location>
</feature>
<evidence type="ECO:0000256" key="6">
    <source>
        <dbReference type="PROSITE-ProRule" id="PRU00169"/>
    </source>
</evidence>
<keyword evidence="4" id="KW-0238">DNA-binding</keyword>
<dbReference type="GO" id="GO:0016301">
    <property type="term" value="F:kinase activity"/>
    <property type="evidence" value="ECO:0007669"/>
    <property type="project" value="UniProtKB-KW"/>
</dbReference>
<dbReference type="OrthoDB" id="9127033at2"/>
<reference evidence="11" key="1">
    <citation type="submission" date="2017-06" db="EMBL/GenBank/DDBJ databases">
        <authorList>
            <person name="Varghese N."/>
            <person name="Submissions S."/>
        </authorList>
    </citation>
    <scope>NUCLEOTIDE SEQUENCE [LARGE SCALE GENOMIC DNA]</scope>
    <source>
        <strain evidence="11">NKM1</strain>
    </source>
</reference>
<dbReference type="InterPro" id="IPR000595">
    <property type="entry name" value="cNMP-bd_dom"/>
</dbReference>
<keyword evidence="11" id="KW-1185">Reference proteome</keyword>
<dbReference type="PANTHER" id="PTHR48111:SF1">
    <property type="entry name" value="TWO-COMPONENT RESPONSE REGULATOR ORR33"/>
    <property type="match status" value="1"/>
</dbReference>
<dbReference type="Proteomes" id="UP000198432">
    <property type="component" value="Unassembled WGS sequence"/>
</dbReference>
<gene>
    <name evidence="10" type="ORF">SAMN06296052_108178</name>
</gene>
<evidence type="ECO:0000259" key="8">
    <source>
        <dbReference type="PROSITE" id="PS50110"/>
    </source>
</evidence>
<dbReference type="GO" id="GO:0000976">
    <property type="term" value="F:transcription cis-regulatory region binding"/>
    <property type="evidence" value="ECO:0007669"/>
    <property type="project" value="TreeGrafter"/>
</dbReference>
<evidence type="ECO:0000313" key="11">
    <source>
        <dbReference type="Proteomes" id="UP000198432"/>
    </source>
</evidence>
<keyword evidence="2" id="KW-0902">Two-component regulatory system</keyword>
<dbReference type="GO" id="GO:0006355">
    <property type="term" value="P:regulation of DNA-templated transcription"/>
    <property type="evidence" value="ECO:0007669"/>
    <property type="project" value="InterPro"/>
</dbReference>
<dbReference type="PROSITE" id="PS50042">
    <property type="entry name" value="CNMP_BINDING_3"/>
    <property type="match status" value="1"/>
</dbReference>
<feature type="modified residue" description="4-aspartylphosphate" evidence="6">
    <location>
        <position position="52"/>
    </location>
</feature>
<evidence type="ECO:0000256" key="1">
    <source>
        <dbReference type="ARBA" id="ARBA00022553"/>
    </source>
</evidence>
<dbReference type="InterPro" id="IPR014710">
    <property type="entry name" value="RmlC-like_jellyroll"/>
</dbReference>
<keyword evidence="1 6" id="KW-0597">Phosphoprotein</keyword>
<name>A0A239FG59_9BACT</name>
<dbReference type="Pfam" id="PF13545">
    <property type="entry name" value="HTH_Crp_2"/>
    <property type="match status" value="1"/>
</dbReference>
<keyword evidence="10" id="KW-0418">Kinase</keyword>
<dbReference type="GO" id="GO:0032993">
    <property type="term" value="C:protein-DNA complex"/>
    <property type="evidence" value="ECO:0007669"/>
    <property type="project" value="TreeGrafter"/>
</dbReference>
<dbReference type="PROSITE" id="PS51063">
    <property type="entry name" value="HTH_CRP_2"/>
    <property type="match status" value="1"/>
</dbReference>
<proteinExistence type="predicted"/>
<dbReference type="InterPro" id="IPR036390">
    <property type="entry name" value="WH_DNA-bd_sf"/>
</dbReference>
<dbReference type="GO" id="GO:0000156">
    <property type="term" value="F:phosphorelay response regulator activity"/>
    <property type="evidence" value="ECO:0007669"/>
    <property type="project" value="TreeGrafter"/>
</dbReference>